<gene>
    <name evidence="3" type="ORF">GCM10023168_24070</name>
</gene>
<organism evidence="3 4">
    <name type="scientific">Fodinibacter luteus</name>
    <dbReference type="NCBI Taxonomy" id="552064"/>
    <lineage>
        <taxon>Bacteria</taxon>
        <taxon>Bacillati</taxon>
        <taxon>Actinomycetota</taxon>
        <taxon>Actinomycetes</taxon>
        <taxon>Micrococcales</taxon>
        <taxon>Intrasporangiaceae</taxon>
        <taxon>Fodinibacter (ex Wang et al. 2009)</taxon>
    </lineage>
</organism>
<dbReference type="Pfam" id="PF02397">
    <property type="entry name" value="Bac_transf"/>
    <property type="match status" value="1"/>
</dbReference>
<comment type="similarity">
    <text evidence="1">Belongs to the bacterial sugar transferase family.</text>
</comment>
<reference evidence="4" key="1">
    <citation type="journal article" date="2019" name="Int. J. Syst. Evol. Microbiol.">
        <title>The Global Catalogue of Microorganisms (GCM) 10K type strain sequencing project: providing services to taxonomists for standard genome sequencing and annotation.</title>
        <authorList>
            <consortium name="The Broad Institute Genomics Platform"/>
            <consortium name="The Broad Institute Genome Sequencing Center for Infectious Disease"/>
            <person name="Wu L."/>
            <person name="Ma J."/>
        </authorList>
    </citation>
    <scope>NUCLEOTIDE SEQUENCE [LARGE SCALE GENOMIC DNA]</scope>
    <source>
        <strain evidence="4">JCM 17809</strain>
    </source>
</reference>
<dbReference type="InterPro" id="IPR003362">
    <property type="entry name" value="Bact_transf"/>
</dbReference>
<keyword evidence="4" id="KW-1185">Reference proteome</keyword>
<dbReference type="Proteomes" id="UP001500945">
    <property type="component" value="Unassembled WGS sequence"/>
</dbReference>
<accession>A0ABP8KJP0</accession>
<dbReference type="PANTHER" id="PTHR30576">
    <property type="entry name" value="COLANIC BIOSYNTHESIS UDP-GLUCOSE LIPID CARRIER TRANSFERASE"/>
    <property type="match status" value="1"/>
</dbReference>
<evidence type="ECO:0000313" key="4">
    <source>
        <dbReference type="Proteomes" id="UP001500945"/>
    </source>
</evidence>
<sequence length="206" mass="22610">MGRSSVQGTDARTTRFLRMKRVIDIALCSGALAALSPVMAFTAAAIRLDSPGPVIFRQQRLGLGGRPFTMCKFRTMYVGAEASGVYEATGDVRVTRLGRVLRRTSLDELPQLVNIPRTSPSGDVFYHADSDVHPVVAYLPQNPKGVLVEVPVINLPLWQAPDYSTARLFNAHRLQSNPGGIVIDGHRTWRSASRPRFVRSAKNVPT</sequence>
<evidence type="ECO:0000259" key="2">
    <source>
        <dbReference type="Pfam" id="PF02397"/>
    </source>
</evidence>
<dbReference type="PANTHER" id="PTHR30576:SF10">
    <property type="entry name" value="SLL5057 PROTEIN"/>
    <property type="match status" value="1"/>
</dbReference>
<comment type="caution">
    <text evidence="3">The sequence shown here is derived from an EMBL/GenBank/DDBJ whole genome shotgun (WGS) entry which is preliminary data.</text>
</comment>
<evidence type="ECO:0000256" key="1">
    <source>
        <dbReference type="ARBA" id="ARBA00006464"/>
    </source>
</evidence>
<feature type="domain" description="Bacterial sugar transferase" evidence="2">
    <location>
        <begin position="20"/>
        <end position="115"/>
    </location>
</feature>
<name>A0ABP8KJP0_9MICO</name>
<protein>
    <recommendedName>
        <fullName evidence="2">Bacterial sugar transferase domain-containing protein</fullName>
    </recommendedName>
</protein>
<evidence type="ECO:0000313" key="3">
    <source>
        <dbReference type="EMBL" id="GAA4407714.1"/>
    </source>
</evidence>
<proteinExistence type="inferred from homology"/>
<dbReference type="EMBL" id="BAABGM010000015">
    <property type="protein sequence ID" value="GAA4407714.1"/>
    <property type="molecule type" value="Genomic_DNA"/>
</dbReference>